<proteinExistence type="predicted"/>
<dbReference type="WBParaSite" id="BXY_0553600.1">
    <property type="protein sequence ID" value="BXY_0553600.1"/>
    <property type="gene ID" value="BXY_0553600"/>
</dbReference>
<dbReference type="Proteomes" id="UP000582659">
    <property type="component" value="Unassembled WGS sequence"/>
</dbReference>
<accession>A0A1I7RXR9</accession>
<evidence type="ECO:0000313" key="4">
    <source>
        <dbReference type="Proteomes" id="UP000659654"/>
    </source>
</evidence>
<reference evidence="2" key="2">
    <citation type="submission" date="2020-08" db="EMBL/GenBank/DDBJ databases">
        <authorList>
            <person name="Kikuchi T."/>
        </authorList>
    </citation>
    <scope>NUCLEOTIDE SEQUENCE</scope>
    <source>
        <strain evidence="1">Ka4C1</strain>
    </source>
</reference>
<gene>
    <name evidence="1" type="ORF">BXYJ_LOCUS13225</name>
</gene>
<dbReference type="Proteomes" id="UP000659654">
    <property type="component" value="Unassembled WGS sequence"/>
</dbReference>
<dbReference type="AlphaFoldDB" id="A0A1I7RXR9"/>
<evidence type="ECO:0000313" key="5">
    <source>
        <dbReference type="WBParaSite" id="BXY_0553600.1"/>
    </source>
</evidence>
<evidence type="ECO:0000313" key="3">
    <source>
        <dbReference type="Proteomes" id="UP000095284"/>
    </source>
</evidence>
<keyword evidence="4" id="KW-1185">Reference proteome</keyword>
<dbReference type="OrthoDB" id="10347214at2759"/>
<reference evidence="5" key="1">
    <citation type="submission" date="2016-11" db="UniProtKB">
        <authorList>
            <consortium name="WormBaseParasite"/>
        </authorList>
    </citation>
    <scope>IDENTIFICATION</scope>
</reference>
<name>A0A1I7RXR9_BURXY</name>
<sequence>MPLFIRNLSKDEKKVLRHMHDQNSTKTRVQILESYPEMFKKFAKVATKTLTETRKDVDAVSKAFINEVTEYFIEADLVKPEELETPGGKILDGRLERLIKKWNVLSVAEKTAVDSVLDIGSYFEGVFEL</sequence>
<dbReference type="Proteomes" id="UP000095284">
    <property type="component" value="Unplaced"/>
</dbReference>
<dbReference type="SMR" id="A0A1I7RXR9"/>
<evidence type="ECO:0000313" key="2">
    <source>
        <dbReference type="EMBL" id="CAG9126685.1"/>
    </source>
</evidence>
<protein>
    <submittedName>
        <fullName evidence="1">(pine wood nematode) hypothetical protein</fullName>
    </submittedName>
</protein>
<dbReference type="EMBL" id="CAJFCV020000005">
    <property type="protein sequence ID" value="CAG9126685.1"/>
    <property type="molecule type" value="Genomic_DNA"/>
</dbReference>
<evidence type="ECO:0000313" key="1">
    <source>
        <dbReference type="EMBL" id="CAD5233134.1"/>
    </source>
</evidence>
<organism evidence="3 5">
    <name type="scientific">Bursaphelenchus xylophilus</name>
    <name type="common">Pinewood nematode worm</name>
    <name type="synonym">Aphelenchoides xylophilus</name>
    <dbReference type="NCBI Taxonomy" id="6326"/>
    <lineage>
        <taxon>Eukaryota</taxon>
        <taxon>Metazoa</taxon>
        <taxon>Ecdysozoa</taxon>
        <taxon>Nematoda</taxon>
        <taxon>Chromadorea</taxon>
        <taxon>Rhabditida</taxon>
        <taxon>Tylenchina</taxon>
        <taxon>Tylenchomorpha</taxon>
        <taxon>Aphelenchoidea</taxon>
        <taxon>Aphelenchoididae</taxon>
        <taxon>Bursaphelenchus</taxon>
    </lineage>
</organism>
<dbReference type="EMBL" id="CAJFDI010000005">
    <property type="protein sequence ID" value="CAD5233134.1"/>
    <property type="molecule type" value="Genomic_DNA"/>
</dbReference>